<dbReference type="InterPro" id="IPR045058">
    <property type="entry name" value="GIMA/IAN/Toc"/>
</dbReference>
<dbReference type="CDD" id="cd01852">
    <property type="entry name" value="AIG1"/>
    <property type="match status" value="1"/>
</dbReference>
<dbReference type="SUPFAM" id="SSF52540">
    <property type="entry name" value="P-loop containing nucleoside triphosphate hydrolases"/>
    <property type="match status" value="1"/>
</dbReference>
<dbReference type="FunFam" id="3.40.50.300:FF:000366">
    <property type="entry name" value="GTPase, IMAP family member 2"/>
    <property type="match status" value="1"/>
</dbReference>
<name>A0A8J6G6K0_MICOH</name>
<comment type="caution">
    <text evidence="7">The sequence shown here is derived from an EMBL/GenBank/DDBJ whole genome shotgun (WGS) entry which is preliminary data.</text>
</comment>
<dbReference type="EMBL" id="JAATJU010024299">
    <property type="protein sequence ID" value="KAH0506009.1"/>
    <property type="molecule type" value="Genomic_DNA"/>
</dbReference>
<dbReference type="PROSITE" id="PS51720">
    <property type="entry name" value="G_AIG1"/>
    <property type="match status" value="1"/>
</dbReference>
<proteinExistence type="inferred from homology"/>
<dbReference type="PANTHER" id="PTHR10903">
    <property type="entry name" value="GTPASE, IMAP FAMILY MEMBER-RELATED"/>
    <property type="match status" value="1"/>
</dbReference>
<feature type="coiled-coil region" evidence="4">
    <location>
        <begin position="238"/>
        <end position="287"/>
    </location>
</feature>
<evidence type="ECO:0000256" key="5">
    <source>
        <dbReference type="SAM" id="MobiDB-lite"/>
    </source>
</evidence>
<evidence type="ECO:0000313" key="7">
    <source>
        <dbReference type="EMBL" id="KAH0506009.1"/>
    </source>
</evidence>
<feature type="domain" description="AIG1-type G" evidence="6">
    <location>
        <begin position="28"/>
        <end position="230"/>
    </location>
</feature>
<evidence type="ECO:0000256" key="1">
    <source>
        <dbReference type="ARBA" id="ARBA00008535"/>
    </source>
</evidence>
<evidence type="ECO:0000256" key="4">
    <source>
        <dbReference type="SAM" id="Coils"/>
    </source>
</evidence>
<keyword evidence="2" id="KW-0547">Nucleotide-binding</keyword>
<evidence type="ECO:0000256" key="2">
    <source>
        <dbReference type="ARBA" id="ARBA00022741"/>
    </source>
</evidence>
<evidence type="ECO:0000259" key="6">
    <source>
        <dbReference type="PROSITE" id="PS51720"/>
    </source>
</evidence>
<dbReference type="Pfam" id="PF04548">
    <property type="entry name" value="AIG1"/>
    <property type="match status" value="1"/>
</dbReference>
<dbReference type="Gene3D" id="3.40.50.300">
    <property type="entry name" value="P-loop containing nucleotide triphosphate hydrolases"/>
    <property type="match status" value="1"/>
</dbReference>
<keyword evidence="4" id="KW-0175">Coiled coil</keyword>
<protein>
    <submittedName>
        <fullName evidence="7">GTPase IMAP family member 4</fullName>
    </submittedName>
</protein>
<evidence type="ECO:0000256" key="3">
    <source>
        <dbReference type="ARBA" id="ARBA00023134"/>
    </source>
</evidence>
<dbReference type="InterPro" id="IPR006703">
    <property type="entry name" value="G_AIG1"/>
</dbReference>
<evidence type="ECO:0000313" key="8">
    <source>
        <dbReference type="Proteomes" id="UP000710432"/>
    </source>
</evidence>
<dbReference type="Proteomes" id="UP000710432">
    <property type="component" value="Unassembled WGS sequence"/>
</dbReference>
<accession>A0A8J6G6K0</accession>
<dbReference type="InterPro" id="IPR027417">
    <property type="entry name" value="P-loop_NTPase"/>
</dbReference>
<dbReference type="GO" id="GO:0005829">
    <property type="term" value="C:cytosol"/>
    <property type="evidence" value="ECO:0007669"/>
    <property type="project" value="TreeGrafter"/>
</dbReference>
<dbReference type="GO" id="GO:0005525">
    <property type="term" value="F:GTP binding"/>
    <property type="evidence" value="ECO:0007669"/>
    <property type="project" value="UniProtKB-KW"/>
</dbReference>
<keyword evidence="3" id="KW-0342">GTP-binding</keyword>
<dbReference type="AlphaFoldDB" id="A0A8J6G6K0"/>
<feature type="region of interest" description="Disordered" evidence="5">
    <location>
        <begin position="1"/>
        <end position="23"/>
    </location>
</feature>
<sequence length="329" mass="37939">MAAQCDGVGSTTGKPKTGYELGDQDQENSQLRIVLLGKTGAGKSATGNSILREKVFHSGICAKSITKVCEKRVSTWGGRELVVVDTPGVFDTEVPNVDTQKEIARCVALTSPGPHALLLVVPLGRYTVEDHKATQKILSMFGNEARKFMILLLTRKDDLEDTDIREYLKSAPEGIQELIRKFEGRYCLFNNRASGAEQEDQRTQLLTLVQRMVMENGGRCFTNKMYGSAEKEIQKQTWEKQEHYRQELERELARIRDEYEEQIRDLKDQLERERRKAQMEREFTRTEAYYTERQQNARREVENQSAILEMILKIWELARFIISQFMQDD</sequence>
<gene>
    <name evidence="7" type="ORF">LTLLF_175370</name>
</gene>
<reference evidence="7" key="1">
    <citation type="submission" date="2020-03" db="EMBL/GenBank/DDBJ databases">
        <title>Studies in the Genomics of Life Span.</title>
        <authorList>
            <person name="Glass D."/>
        </authorList>
    </citation>
    <scope>NUCLEOTIDE SEQUENCE</scope>
    <source>
        <strain evidence="7">LTLLF</strain>
        <tissue evidence="7">Muscle</tissue>
    </source>
</reference>
<comment type="similarity">
    <text evidence="1">Belongs to the TRAFAC class TrmE-Era-EngA-EngB-Septin-like GTPase superfamily. AIG1/Toc34/Toc159-like paraseptin GTPase family. IAN subfamily.</text>
</comment>
<dbReference type="PANTHER" id="PTHR10903:SF182">
    <property type="entry name" value="GTPASE IMAP FAMILY MEMBER 4"/>
    <property type="match status" value="1"/>
</dbReference>
<organism evidence="7 8">
    <name type="scientific">Microtus ochrogaster</name>
    <name type="common">Prairie vole</name>
    <dbReference type="NCBI Taxonomy" id="79684"/>
    <lineage>
        <taxon>Eukaryota</taxon>
        <taxon>Metazoa</taxon>
        <taxon>Chordata</taxon>
        <taxon>Craniata</taxon>
        <taxon>Vertebrata</taxon>
        <taxon>Euteleostomi</taxon>
        <taxon>Mammalia</taxon>
        <taxon>Eutheria</taxon>
        <taxon>Euarchontoglires</taxon>
        <taxon>Glires</taxon>
        <taxon>Rodentia</taxon>
        <taxon>Myomorpha</taxon>
        <taxon>Muroidea</taxon>
        <taxon>Cricetidae</taxon>
        <taxon>Arvicolinae</taxon>
        <taxon>Microtus</taxon>
    </lineage>
</organism>